<keyword evidence="1" id="KW-0067">ATP-binding</keyword>
<dbReference type="InterPro" id="IPR003837">
    <property type="entry name" value="GatC"/>
</dbReference>
<dbReference type="EMBL" id="CP022684">
    <property type="protein sequence ID" value="AUM14037.1"/>
    <property type="molecule type" value="Genomic_DNA"/>
</dbReference>
<dbReference type="SUPFAM" id="SSF141000">
    <property type="entry name" value="Glu-tRNAGln amidotransferase C subunit"/>
    <property type="match status" value="1"/>
</dbReference>
<dbReference type="Proteomes" id="UP000235116">
    <property type="component" value="Chromosome"/>
</dbReference>
<accession>A0A2K9LP86</accession>
<dbReference type="Pfam" id="PF02686">
    <property type="entry name" value="GatC"/>
    <property type="match status" value="1"/>
</dbReference>
<name>A0A2K9LP86_9GAMM</name>
<dbReference type="OrthoDB" id="9794326at2"/>
<dbReference type="PANTHER" id="PTHR15004:SF0">
    <property type="entry name" value="GLUTAMYL-TRNA(GLN) AMIDOTRANSFERASE SUBUNIT C, MITOCHONDRIAL"/>
    <property type="match status" value="1"/>
</dbReference>
<dbReference type="EC" id="6.3.5.-" evidence="1"/>
<evidence type="ECO:0000313" key="2">
    <source>
        <dbReference type="EMBL" id="AUM14037.1"/>
    </source>
</evidence>
<dbReference type="HAMAP" id="MF_00122">
    <property type="entry name" value="GatC"/>
    <property type="match status" value="1"/>
</dbReference>
<dbReference type="GO" id="GO:0050566">
    <property type="term" value="F:asparaginyl-tRNA synthase (glutamine-hydrolyzing) activity"/>
    <property type="evidence" value="ECO:0007669"/>
    <property type="project" value="RHEA"/>
</dbReference>
<evidence type="ECO:0000313" key="3">
    <source>
        <dbReference type="Proteomes" id="UP000235116"/>
    </source>
</evidence>
<protein>
    <recommendedName>
        <fullName evidence="1">Aspartyl/glutamyl-tRNA(Asn/Gln) amidotransferase subunit C</fullName>
        <shortName evidence="1">Asp/Glu-ADT subunit C</shortName>
        <ecNumber evidence="1">6.3.5.-</ecNumber>
    </recommendedName>
</protein>
<comment type="catalytic activity">
    <reaction evidence="1">
        <text>L-glutamyl-tRNA(Gln) + L-glutamine + ATP + H2O = L-glutaminyl-tRNA(Gln) + L-glutamate + ADP + phosphate + H(+)</text>
        <dbReference type="Rhea" id="RHEA:17521"/>
        <dbReference type="Rhea" id="RHEA-COMP:9681"/>
        <dbReference type="Rhea" id="RHEA-COMP:9684"/>
        <dbReference type="ChEBI" id="CHEBI:15377"/>
        <dbReference type="ChEBI" id="CHEBI:15378"/>
        <dbReference type="ChEBI" id="CHEBI:29985"/>
        <dbReference type="ChEBI" id="CHEBI:30616"/>
        <dbReference type="ChEBI" id="CHEBI:43474"/>
        <dbReference type="ChEBI" id="CHEBI:58359"/>
        <dbReference type="ChEBI" id="CHEBI:78520"/>
        <dbReference type="ChEBI" id="CHEBI:78521"/>
        <dbReference type="ChEBI" id="CHEBI:456216"/>
    </reaction>
</comment>
<dbReference type="PANTHER" id="PTHR15004">
    <property type="entry name" value="GLUTAMYL-TRNA(GLN) AMIDOTRANSFERASE SUBUNIT C, MITOCHONDRIAL"/>
    <property type="match status" value="1"/>
</dbReference>
<proteinExistence type="inferred from homology"/>
<dbReference type="GO" id="GO:0006412">
    <property type="term" value="P:translation"/>
    <property type="evidence" value="ECO:0007669"/>
    <property type="project" value="UniProtKB-UniRule"/>
</dbReference>
<dbReference type="GO" id="GO:0006450">
    <property type="term" value="P:regulation of translational fidelity"/>
    <property type="evidence" value="ECO:0007669"/>
    <property type="project" value="InterPro"/>
</dbReference>
<dbReference type="NCBIfam" id="TIGR00135">
    <property type="entry name" value="gatC"/>
    <property type="match status" value="1"/>
</dbReference>
<dbReference type="GO" id="GO:0070681">
    <property type="term" value="P:glutaminyl-tRNAGln biosynthesis via transamidation"/>
    <property type="evidence" value="ECO:0007669"/>
    <property type="project" value="TreeGrafter"/>
</dbReference>
<evidence type="ECO:0000256" key="1">
    <source>
        <dbReference type="HAMAP-Rule" id="MF_00122"/>
    </source>
</evidence>
<keyword evidence="1" id="KW-0547">Nucleotide-binding</keyword>
<keyword evidence="1" id="KW-0436">Ligase</keyword>
<comment type="function">
    <text evidence="1">Allows the formation of correctly charged Asn-tRNA(Asn) or Gln-tRNA(Gln) through the transamidation of misacylated Asp-tRNA(Asn) or Glu-tRNA(Gln) in organisms which lack either or both of asparaginyl-tRNA or glutaminyl-tRNA synthetases. The reaction takes place in the presence of glutamine and ATP through an activated phospho-Asp-tRNA(Asn) or phospho-Glu-tRNA(Gln).</text>
</comment>
<dbReference type="InterPro" id="IPR036113">
    <property type="entry name" value="Asp/Glu-ADT_sf_sub_c"/>
</dbReference>
<keyword evidence="3" id="KW-1185">Reference proteome</keyword>
<keyword evidence="1" id="KW-0648">Protein biosynthesis</keyword>
<comment type="similarity">
    <text evidence="1">Belongs to the GatC family.</text>
</comment>
<dbReference type="KEGG" id="kak:Kalk_17095"/>
<keyword evidence="2" id="KW-0808">Transferase</keyword>
<gene>
    <name evidence="1" type="primary">gatC</name>
    <name evidence="2" type="ORF">Kalk_17095</name>
</gene>
<dbReference type="AlphaFoldDB" id="A0A2K9LP86"/>
<sequence>MALDKEDLIKIAHLARLQVADNEIEATTVRLSSILGLIEQLQAAPTDGIEPMAHPTDAVQRLREDVVTETNHRDEYQKIAPATEEGLYLVPKVIE</sequence>
<dbReference type="GO" id="GO:0050567">
    <property type="term" value="F:glutaminyl-tRNA synthase (glutamine-hydrolyzing) activity"/>
    <property type="evidence" value="ECO:0007669"/>
    <property type="project" value="UniProtKB-UniRule"/>
</dbReference>
<organism evidence="2 3">
    <name type="scientific">Ketobacter alkanivorans</name>
    <dbReference type="NCBI Taxonomy" id="1917421"/>
    <lineage>
        <taxon>Bacteria</taxon>
        <taxon>Pseudomonadati</taxon>
        <taxon>Pseudomonadota</taxon>
        <taxon>Gammaproteobacteria</taxon>
        <taxon>Pseudomonadales</taxon>
        <taxon>Ketobacteraceae</taxon>
        <taxon>Ketobacter</taxon>
    </lineage>
</organism>
<reference evidence="3" key="1">
    <citation type="submission" date="2017-08" db="EMBL/GenBank/DDBJ databases">
        <title>Direct submision.</title>
        <authorList>
            <person name="Kim S.-J."/>
            <person name="Rhee S.-K."/>
        </authorList>
    </citation>
    <scope>NUCLEOTIDE SEQUENCE [LARGE SCALE GENOMIC DNA]</scope>
    <source>
        <strain evidence="3">GI5</strain>
    </source>
</reference>
<dbReference type="Gene3D" id="1.10.20.60">
    <property type="entry name" value="Glu-tRNAGln amidotransferase C subunit, N-terminal domain"/>
    <property type="match status" value="1"/>
</dbReference>
<comment type="subunit">
    <text evidence="1">Heterotrimer of A, B and C subunits.</text>
</comment>
<dbReference type="GO" id="GO:0005524">
    <property type="term" value="F:ATP binding"/>
    <property type="evidence" value="ECO:0007669"/>
    <property type="project" value="UniProtKB-KW"/>
</dbReference>
<dbReference type="RefSeq" id="WP_101895412.1">
    <property type="nucleotide sequence ID" value="NZ_CP022684.1"/>
</dbReference>
<dbReference type="GO" id="GO:0016740">
    <property type="term" value="F:transferase activity"/>
    <property type="evidence" value="ECO:0007669"/>
    <property type="project" value="UniProtKB-KW"/>
</dbReference>
<comment type="catalytic activity">
    <reaction evidence="1">
        <text>L-aspartyl-tRNA(Asn) + L-glutamine + ATP + H2O = L-asparaginyl-tRNA(Asn) + L-glutamate + ADP + phosphate + 2 H(+)</text>
        <dbReference type="Rhea" id="RHEA:14513"/>
        <dbReference type="Rhea" id="RHEA-COMP:9674"/>
        <dbReference type="Rhea" id="RHEA-COMP:9677"/>
        <dbReference type="ChEBI" id="CHEBI:15377"/>
        <dbReference type="ChEBI" id="CHEBI:15378"/>
        <dbReference type="ChEBI" id="CHEBI:29985"/>
        <dbReference type="ChEBI" id="CHEBI:30616"/>
        <dbReference type="ChEBI" id="CHEBI:43474"/>
        <dbReference type="ChEBI" id="CHEBI:58359"/>
        <dbReference type="ChEBI" id="CHEBI:78515"/>
        <dbReference type="ChEBI" id="CHEBI:78516"/>
        <dbReference type="ChEBI" id="CHEBI:456216"/>
    </reaction>
</comment>